<gene>
    <name evidence="1" type="ORF">KR51_00032910</name>
</gene>
<accession>U5DGD4</accession>
<evidence type="ECO:0000313" key="1">
    <source>
        <dbReference type="EMBL" id="ERN40342.1"/>
    </source>
</evidence>
<keyword evidence="2" id="KW-1185">Reference proteome</keyword>
<dbReference type="AlphaFoldDB" id="U5DGD4"/>
<name>U5DGD4_9CHRO</name>
<comment type="caution">
    <text evidence="1">The sequence shown here is derived from an EMBL/GenBank/DDBJ whole genome shotgun (WGS) entry which is preliminary data.</text>
</comment>
<evidence type="ECO:0008006" key="3">
    <source>
        <dbReference type="Google" id="ProtNLM"/>
    </source>
</evidence>
<dbReference type="InParanoid" id="U5DGD4"/>
<dbReference type="InterPro" id="IPR027417">
    <property type="entry name" value="P-loop_NTPase"/>
</dbReference>
<dbReference type="EMBL" id="ASSJ01000079">
    <property type="protein sequence ID" value="ERN40342.1"/>
    <property type="molecule type" value="Genomic_DNA"/>
</dbReference>
<sequence>MTSTSSSTPTTLPVIHIGFPRTATSTLQKCWFACHSQIAYFGPPVTENDPVYQLVCELLHKESLFYCPQVSRDLFERTLAPAIASGKTTVLSVEGIGVGNTIGDRGLAAQRLRDLFGPAKVLVAIRNQLDIVVSMYFKNGCRARTNYTNGYRIPPVSGIAGRFVDFESWLQFLWDTRDLGGLLSRYQYGPAIAAFEAQFGAENVCVWLFEDFKYRRTATVQMLCDFIGVDVEETQALLADAWENKGPEAITRCRLIRIDGSPLARIVFRLQTALDRLNPFSAALASEADPQVSPIWQKRLAAYYDADNRALARSRELNLAEYNYPQLPA</sequence>
<dbReference type="Proteomes" id="UP000016960">
    <property type="component" value="Unassembled WGS sequence"/>
</dbReference>
<protein>
    <recommendedName>
        <fullName evidence="3">Sulfotransferase domain protein</fullName>
    </recommendedName>
</protein>
<dbReference type="Gene3D" id="3.40.50.300">
    <property type="entry name" value="P-loop containing nucleotide triphosphate hydrolases"/>
    <property type="match status" value="1"/>
</dbReference>
<dbReference type="SUPFAM" id="SSF52540">
    <property type="entry name" value="P-loop containing nucleoside triphosphate hydrolases"/>
    <property type="match status" value="1"/>
</dbReference>
<proteinExistence type="predicted"/>
<dbReference type="STRING" id="582515.KR51_00032910"/>
<evidence type="ECO:0000313" key="2">
    <source>
        <dbReference type="Proteomes" id="UP000016960"/>
    </source>
</evidence>
<organism evidence="1 2">
    <name type="scientific">Rubidibacter lacunae KORDI 51-2</name>
    <dbReference type="NCBI Taxonomy" id="582515"/>
    <lineage>
        <taxon>Bacteria</taxon>
        <taxon>Bacillati</taxon>
        <taxon>Cyanobacteriota</taxon>
        <taxon>Cyanophyceae</taxon>
        <taxon>Oscillatoriophycideae</taxon>
        <taxon>Chroococcales</taxon>
        <taxon>Aphanothecaceae</taxon>
        <taxon>Rubidibacter</taxon>
    </lineage>
</organism>
<reference evidence="1 2" key="1">
    <citation type="submission" date="2013-05" db="EMBL/GenBank/DDBJ databases">
        <title>Draft genome sequence of Rubidibacter lacunae KORDI 51-2.</title>
        <authorList>
            <person name="Choi D.H."/>
            <person name="Noh J.H."/>
            <person name="Kwon K.-K."/>
            <person name="Lee J.-H."/>
            <person name="Ryu J.-Y."/>
        </authorList>
    </citation>
    <scope>NUCLEOTIDE SEQUENCE [LARGE SCALE GENOMIC DNA]</scope>
    <source>
        <strain evidence="1 2">KORDI 51-2</strain>
    </source>
</reference>